<evidence type="ECO:0000313" key="2">
    <source>
        <dbReference type="EMBL" id="PWW75242.1"/>
    </source>
</evidence>
<accession>A0A317SL99</accession>
<dbReference type="Gene3D" id="1.10.287.110">
    <property type="entry name" value="DnaJ domain"/>
    <property type="match status" value="1"/>
</dbReference>
<keyword evidence="3" id="KW-1185">Reference proteome</keyword>
<dbReference type="SUPFAM" id="SSF46565">
    <property type="entry name" value="Chaperone J-domain"/>
    <property type="match status" value="1"/>
</dbReference>
<dbReference type="GO" id="GO:0005634">
    <property type="term" value="C:nucleus"/>
    <property type="evidence" value="ECO:0007669"/>
    <property type="project" value="TreeGrafter"/>
</dbReference>
<evidence type="ECO:0000259" key="1">
    <source>
        <dbReference type="PROSITE" id="PS50076"/>
    </source>
</evidence>
<dbReference type="GO" id="GO:0031072">
    <property type="term" value="F:heat shock protein binding"/>
    <property type="evidence" value="ECO:0007669"/>
    <property type="project" value="TreeGrafter"/>
</dbReference>
<dbReference type="PANTHER" id="PTHR44144:SF1">
    <property type="entry name" value="DNAJ HOMOLOG SUBFAMILY C MEMBER 9"/>
    <property type="match status" value="1"/>
</dbReference>
<dbReference type="STRING" id="42249.A0A317SL99"/>
<name>A0A317SL99_9PEZI</name>
<feature type="domain" description="J" evidence="1">
    <location>
        <begin position="34"/>
        <end position="99"/>
    </location>
</feature>
<organism evidence="2 3">
    <name type="scientific">Tuber magnatum</name>
    <name type="common">white Piedmont truffle</name>
    <dbReference type="NCBI Taxonomy" id="42249"/>
    <lineage>
        <taxon>Eukaryota</taxon>
        <taxon>Fungi</taxon>
        <taxon>Dikarya</taxon>
        <taxon>Ascomycota</taxon>
        <taxon>Pezizomycotina</taxon>
        <taxon>Pezizomycetes</taxon>
        <taxon>Pezizales</taxon>
        <taxon>Tuberaceae</taxon>
        <taxon>Tuber</taxon>
    </lineage>
</organism>
<dbReference type="AlphaFoldDB" id="A0A317SL99"/>
<comment type="caution">
    <text evidence="2">The sequence shown here is derived from an EMBL/GenBank/DDBJ whole genome shotgun (WGS) entry which is preliminary data.</text>
</comment>
<dbReference type="Pfam" id="PF00226">
    <property type="entry name" value="DnaJ"/>
    <property type="match status" value="1"/>
</dbReference>
<dbReference type="InterPro" id="IPR036869">
    <property type="entry name" value="J_dom_sf"/>
</dbReference>
<dbReference type="PRINTS" id="PR00625">
    <property type="entry name" value="JDOMAIN"/>
</dbReference>
<gene>
    <name evidence="2" type="ORF">C7212DRAFT_358350</name>
</gene>
<protein>
    <submittedName>
        <fullName evidence="2">DnaJ-domain-containing protein</fullName>
    </submittedName>
</protein>
<dbReference type="EMBL" id="PYWC01000049">
    <property type="protein sequence ID" value="PWW75242.1"/>
    <property type="molecule type" value="Genomic_DNA"/>
</dbReference>
<dbReference type="OrthoDB" id="10250354at2759"/>
<sequence length="282" mass="31921">MQCHTDSLFAHVGKVPGILTTVLYYRTDILSEQDLYKILGAPRSSSPNDLRRCYIQRSKIIHPDRPPVHEESTAAFQRLSHAYEILKKPSLRAHYDRESSCGGGGGGEGGRQGFKGAVRGIMGEFLSGEFALVGRVMDKLNQEFPAVLNDDTIAAIEKAFNKMREMALTIRIYFLLMSIELSRIRRVSRKLLSLRYFDVIGRMRLTAQLARVTLAAPVRVDRALQRRREREYRVRKPGRSAVSDSGGGLLNDRVRSLLEFIAGSEIEDMEEDDSFEKVWGEQ</sequence>
<dbReference type="InterPro" id="IPR052594">
    <property type="entry name" value="J_domain-containing_protein"/>
</dbReference>
<dbReference type="PANTHER" id="PTHR44144">
    <property type="entry name" value="DNAJ HOMOLOG SUBFAMILY C MEMBER 9"/>
    <property type="match status" value="1"/>
</dbReference>
<reference evidence="2 3" key="1">
    <citation type="submission" date="2018-03" db="EMBL/GenBank/DDBJ databases">
        <title>Genomes of Pezizomycetes fungi and the evolution of truffles.</title>
        <authorList>
            <person name="Murat C."/>
            <person name="Payen T."/>
            <person name="Noel B."/>
            <person name="Kuo A."/>
            <person name="Martin F.M."/>
        </authorList>
    </citation>
    <scope>NUCLEOTIDE SEQUENCE [LARGE SCALE GENOMIC DNA]</scope>
    <source>
        <strain evidence="2">091103-1</strain>
    </source>
</reference>
<dbReference type="SMART" id="SM00271">
    <property type="entry name" value="DnaJ"/>
    <property type="match status" value="1"/>
</dbReference>
<evidence type="ECO:0000313" key="3">
    <source>
        <dbReference type="Proteomes" id="UP000246991"/>
    </source>
</evidence>
<proteinExistence type="predicted"/>
<dbReference type="CDD" id="cd06257">
    <property type="entry name" value="DnaJ"/>
    <property type="match status" value="1"/>
</dbReference>
<dbReference type="Proteomes" id="UP000246991">
    <property type="component" value="Unassembled WGS sequence"/>
</dbReference>
<dbReference type="PROSITE" id="PS50076">
    <property type="entry name" value="DNAJ_2"/>
    <property type="match status" value="1"/>
</dbReference>
<dbReference type="GO" id="GO:0005737">
    <property type="term" value="C:cytoplasm"/>
    <property type="evidence" value="ECO:0007669"/>
    <property type="project" value="TreeGrafter"/>
</dbReference>
<dbReference type="InterPro" id="IPR001623">
    <property type="entry name" value="DnaJ_domain"/>
</dbReference>